<dbReference type="Pfam" id="PF01381">
    <property type="entry name" value="HTH_3"/>
    <property type="match status" value="1"/>
</dbReference>
<keyword evidence="5" id="KW-1185">Reference proteome</keyword>
<feature type="domain" description="HTH cro/C1-type" evidence="3">
    <location>
        <begin position="39"/>
        <end position="93"/>
    </location>
</feature>
<dbReference type="GO" id="GO:0005829">
    <property type="term" value="C:cytosol"/>
    <property type="evidence" value="ECO:0007669"/>
    <property type="project" value="TreeGrafter"/>
</dbReference>
<protein>
    <submittedName>
        <fullName evidence="4">Transcriptional regulator with XRE-family HTH domain</fullName>
    </submittedName>
</protein>
<dbReference type="InterPro" id="IPR013096">
    <property type="entry name" value="Cupin_2"/>
</dbReference>
<dbReference type="EMBL" id="JACHJW010000001">
    <property type="protein sequence ID" value="MBB4961082.1"/>
    <property type="molecule type" value="Genomic_DNA"/>
</dbReference>
<evidence type="ECO:0000256" key="1">
    <source>
        <dbReference type="ARBA" id="ARBA00023125"/>
    </source>
</evidence>
<dbReference type="InterPro" id="IPR001387">
    <property type="entry name" value="Cro/C1-type_HTH"/>
</dbReference>
<dbReference type="CDD" id="cd00093">
    <property type="entry name" value="HTH_XRE"/>
    <property type="match status" value="1"/>
</dbReference>
<dbReference type="AlphaFoldDB" id="A0A7W7WRY7"/>
<evidence type="ECO:0000256" key="2">
    <source>
        <dbReference type="SAM" id="MobiDB-lite"/>
    </source>
</evidence>
<dbReference type="InterPro" id="IPR010982">
    <property type="entry name" value="Lambda_DNA-bd_dom_sf"/>
</dbReference>
<dbReference type="PROSITE" id="PS50943">
    <property type="entry name" value="HTH_CROC1"/>
    <property type="match status" value="1"/>
</dbReference>
<dbReference type="Gene3D" id="1.10.260.40">
    <property type="entry name" value="lambda repressor-like DNA-binding domains"/>
    <property type="match status" value="1"/>
</dbReference>
<sequence length="209" mass="21814">MPVTPSPPEQPGPVGPATQSPVAHLAATQSPVAHLAAALRRERDRAGLSLTELARRAGIAKSTLSQLEAGNGNPSVETVWALGVALGIPFSRLIEPPSPAVHVIRAGDGPRLRSDQADFTGTLLSPGSSHVRRDIYLIELEPGVGREAQPHIPGSVEHLVVAAGRMRTGPASDPVELGPGDYIAFAGDAPHRYEALTPGTFAVLVMEHP</sequence>
<reference evidence="4 5" key="1">
    <citation type="submission" date="2020-08" db="EMBL/GenBank/DDBJ databases">
        <title>Sequencing the genomes of 1000 actinobacteria strains.</title>
        <authorList>
            <person name="Klenk H.-P."/>
        </authorList>
    </citation>
    <scope>NUCLEOTIDE SEQUENCE [LARGE SCALE GENOMIC DNA]</scope>
    <source>
        <strain evidence="4 5">DSM 45886</strain>
    </source>
</reference>
<evidence type="ECO:0000259" key="3">
    <source>
        <dbReference type="PROSITE" id="PS50943"/>
    </source>
</evidence>
<dbReference type="Proteomes" id="UP000578819">
    <property type="component" value="Unassembled WGS sequence"/>
</dbReference>
<dbReference type="InterPro" id="IPR014710">
    <property type="entry name" value="RmlC-like_jellyroll"/>
</dbReference>
<keyword evidence="1" id="KW-0238">DNA-binding</keyword>
<evidence type="ECO:0000313" key="5">
    <source>
        <dbReference type="Proteomes" id="UP000578819"/>
    </source>
</evidence>
<accession>A0A7W7WRY7</accession>
<dbReference type="InterPro" id="IPR050807">
    <property type="entry name" value="TransReg_Diox_bact_type"/>
</dbReference>
<feature type="region of interest" description="Disordered" evidence="2">
    <location>
        <begin position="1"/>
        <end position="26"/>
    </location>
</feature>
<dbReference type="SMART" id="SM00530">
    <property type="entry name" value="HTH_XRE"/>
    <property type="match status" value="1"/>
</dbReference>
<evidence type="ECO:0000313" key="4">
    <source>
        <dbReference type="EMBL" id="MBB4961082.1"/>
    </source>
</evidence>
<feature type="compositionally biased region" description="Polar residues" evidence="2">
    <location>
        <begin position="17"/>
        <end position="26"/>
    </location>
</feature>
<dbReference type="RefSeq" id="WP_221449158.1">
    <property type="nucleotide sequence ID" value="NZ_JACHJW010000001.1"/>
</dbReference>
<dbReference type="CDD" id="cd02209">
    <property type="entry name" value="cupin_XRE_C"/>
    <property type="match status" value="1"/>
</dbReference>
<organism evidence="4 5">
    <name type="scientific">Micromonospora polyrhachis</name>
    <dbReference type="NCBI Taxonomy" id="1282883"/>
    <lineage>
        <taxon>Bacteria</taxon>
        <taxon>Bacillati</taxon>
        <taxon>Actinomycetota</taxon>
        <taxon>Actinomycetes</taxon>
        <taxon>Micromonosporales</taxon>
        <taxon>Micromonosporaceae</taxon>
        <taxon>Micromonospora</taxon>
    </lineage>
</organism>
<dbReference type="GO" id="GO:0003677">
    <property type="term" value="F:DNA binding"/>
    <property type="evidence" value="ECO:0007669"/>
    <property type="project" value="UniProtKB-KW"/>
</dbReference>
<dbReference type="Gene3D" id="2.60.120.10">
    <property type="entry name" value="Jelly Rolls"/>
    <property type="match status" value="1"/>
</dbReference>
<proteinExistence type="predicted"/>
<name>A0A7W7WRY7_9ACTN</name>
<dbReference type="SUPFAM" id="SSF51182">
    <property type="entry name" value="RmlC-like cupins"/>
    <property type="match status" value="1"/>
</dbReference>
<feature type="compositionally biased region" description="Pro residues" evidence="2">
    <location>
        <begin position="1"/>
        <end position="14"/>
    </location>
</feature>
<dbReference type="PANTHER" id="PTHR46797">
    <property type="entry name" value="HTH-TYPE TRANSCRIPTIONAL REGULATOR"/>
    <property type="match status" value="1"/>
</dbReference>
<dbReference type="GO" id="GO:0003700">
    <property type="term" value="F:DNA-binding transcription factor activity"/>
    <property type="evidence" value="ECO:0007669"/>
    <property type="project" value="TreeGrafter"/>
</dbReference>
<dbReference type="InterPro" id="IPR011051">
    <property type="entry name" value="RmlC_Cupin_sf"/>
</dbReference>
<comment type="caution">
    <text evidence="4">The sequence shown here is derived from an EMBL/GenBank/DDBJ whole genome shotgun (WGS) entry which is preliminary data.</text>
</comment>
<dbReference type="PANTHER" id="PTHR46797:SF1">
    <property type="entry name" value="METHYLPHOSPHONATE SYNTHASE"/>
    <property type="match status" value="1"/>
</dbReference>
<dbReference type="Pfam" id="PF07883">
    <property type="entry name" value="Cupin_2"/>
    <property type="match status" value="1"/>
</dbReference>
<dbReference type="SUPFAM" id="SSF47413">
    <property type="entry name" value="lambda repressor-like DNA-binding domains"/>
    <property type="match status" value="1"/>
</dbReference>
<gene>
    <name evidence="4" type="ORF">FHR38_004815</name>
</gene>